<dbReference type="InterPro" id="IPR016142">
    <property type="entry name" value="Citrate_synth-like_lrg_a-sub"/>
</dbReference>
<name>A0ABS4DWD8_9HYPH</name>
<dbReference type="PANTHER" id="PTHR11739">
    <property type="entry name" value="CITRATE SYNTHASE"/>
    <property type="match status" value="1"/>
</dbReference>
<protein>
    <recommendedName>
        <fullName evidence="3">citrate synthase (unknown stereospecificity)</fullName>
        <ecNumber evidence="3">2.3.3.16</ecNumber>
    </recommendedName>
</protein>
<proteinExistence type="inferred from homology"/>
<dbReference type="Pfam" id="PF00285">
    <property type="entry name" value="Citrate_synt"/>
    <property type="match status" value="1"/>
</dbReference>
<evidence type="ECO:0000256" key="4">
    <source>
        <dbReference type="ARBA" id="ARBA00022679"/>
    </source>
</evidence>
<dbReference type="SUPFAM" id="SSF48256">
    <property type="entry name" value="Citrate synthase"/>
    <property type="match status" value="1"/>
</dbReference>
<evidence type="ECO:0000256" key="1">
    <source>
        <dbReference type="ARBA" id="ARBA00004751"/>
    </source>
</evidence>
<keyword evidence="4 5" id="KW-0808">Transferase</keyword>
<dbReference type="PRINTS" id="PR00143">
    <property type="entry name" value="CITRTSNTHASE"/>
</dbReference>
<dbReference type="EC" id="2.3.3.16" evidence="3"/>
<keyword evidence="5" id="KW-0012">Acyltransferase</keyword>
<gene>
    <name evidence="5" type="ORF">J2Z17_001426</name>
</gene>
<sequence>MSWLTAGDALARLGTKPQTLYANVSRGRIKAKPDPADPRRSLYHAADVERMAKRRQGRRKSETLAAETIHWGDPILPSAVSTVVDGRLYYRGRDAVGLAARATLEEIAVIQWDHTELNVGTPAVGTAPTNPSLAAAFVMLASRVPNDLPTMGRSRRALVGDAGSVFSDLRATLAPGFPALAAHEALARAFGRPDAAESIRCALVLMADHELNASTFAARVATSSGASLSAAVLAGLSTLTGPLHGSAWLAVANLAEAAKADGVETALRRALARDQTLPAFGHALYPNGDIRAEALLAGLDLPPVLAEIRRRGEEITGEKVNIDFALTALAATYSLPPDAPIILFALARSVGWLAHALEQADGGALIRPRARYVGPAVEGAG</sequence>
<dbReference type="InterPro" id="IPR002020">
    <property type="entry name" value="Citrate_synthase"/>
</dbReference>
<dbReference type="Gene3D" id="1.10.580.10">
    <property type="entry name" value="Citrate Synthase, domain 1"/>
    <property type="match status" value="1"/>
</dbReference>
<comment type="caution">
    <text evidence="5">The sequence shown here is derived from an EMBL/GenBank/DDBJ whole genome shotgun (WGS) entry which is preliminary data.</text>
</comment>
<dbReference type="RefSeq" id="WP_209943523.1">
    <property type="nucleotide sequence ID" value="NZ_JAGGJU010000003.1"/>
</dbReference>
<organism evidence="5 6">
    <name type="scientific">Rhizobium halophytocola</name>
    <dbReference type="NCBI Taxonomy" id="735519"/>
    <lineage>
        <taxon>Bacteria</taxon>
        <taxon>Pseudomonadati</taxon>
        <taxon>Pseudomonadota</taxon>
        <taxon>Alphaproteobacteria</taxon>
        <taxon>Hyphomicrobiales</taxon>
        <taxon>Rhizobiaceae</taxon>
        <taxon>Rhizobium/Agrobacterium group</taxon>
        <taxon>Rhizobium</taxon>
    </lineage>
</organism>
<evidence type="ECO:0000313" key="5">
    <source>
        <dbReference type="EMBL" id="MBP1850005.1"/>
    </source>
</evidence>
<dbReference type="InterPro" id="IPR016143">
    <property type="entry name" value="Citrate_synth-like_sm_a-sub"/>
</dbReference>
<accession>A0ABS4DWD8</accession>
<comment type="pathway">
    <text evidence="1">Carbohydrate metabolism; tricarboxylic acid cycle; isocitrate from oxaloacetate: step 1/2.</text>
</comment>
<dbReference type="PANTHER" id="PTHR11739:SF4">
    <property type="entry name" value="CITRATE SYNTHASE, PEROXISOMAL"/>
    <property type="match status" value="1"/>
</dbReference>
<keyword evidence="6" id="KW-1185">Reference proteome</keyword>
<evidence type="ECO:0000256" key="3">
    <source>
        <dbReference type="ARBA" id="ARBA00012972"/>
    </source>
</evidence>
<reference evidence="5 6" key="1">
    <citation type="submission" date="2021-03" db="EMBL/GenBank/DDBJ databases">
        <title>Genomic Encyclopedia of Type Strains, Phase IV (KMG-IV): sequencing the most valuable type-strain genomes for metagenomic binning, comparative biology and taxonomic classification.</title>
        <authorList>
            <person name="Goeker M."/>
        </authorList>
    </citation>
    <scope>NUCLEOTIDE SEQUENCE [LARGE SCALE GENOMIC DNA]</scope>
    <source>
        <strain evidence="5 6">DSM 21600</strain>
    </source>
</reference>
<dbReference type="InterPro" id="IPR036969">
    <property type="entry name" value="Citrate_synthase_sf"/>
</dbReference>
<comment type="similarity">
    <text evidence="2">Belongs to the citrate synthase family.</text>
</comment>
<evidence type="ECO:0000313" key="6">
    <source>
        <dbReference type="Proteomes" id="UP000759443"/>
    </source>
</evidence>
<dbReference type="Gene3D" id="1.10.230.10">
    <property type="entry name" value="Cytochrome P450-Terp, domain 2"/>
    <property type="match status" value="1"/>
</dbReference>
<dbReference type="EMBL" id="JAGGJU010000003">
    <property type="protein sequence ID" value="MBP1850005.1"/>
    <property type="molecule type" value="Genomic_DNA"/>
</dbReference>
<dbReference type="CDD" id="cd06102">
    <property type="entry name" value="citrate_synt_like_2"/>
    <property type="match status" value="1"/>
</dbReference>
<evidence type="ECO:0000256" key="2">
    <source>
        <dbReference type="ARBA" id="ARBA00010566"/>
    </source>
</evidence>
<dbReference type="Proteomes" id="UP000759443">
    <property type="component" value="Unassembled WGS sequence"/>
</dbReference>
<dbReference type="GO" id="GO:0036440">
    <property type="term" value="F:citrate synthase activity"/>
    <property type="evidence" value="ECO:0007669"/>
    <property type="project" value="UniProtKB-EC"/>
</dbReference>